<evidence type="ECO:0000313" key="2">
    <source>
        <dbReference type="Proteomes" id="UP000320176"/>
    </source>
</evidence>
<proteinExistence type="predicted"/>
<comment type="caution">
    <text evidence="1">The sequence shown here is derived from an EMBL/GenBank/DDBJ whole genome shotgun (WGS) entry which is preliminary data.</text>
</comment>
<protein>
    <recommendedName>
        <fullName evidence="3">Carboxypeptidase regulatory-like domain-containing protein</fullName>
    </recommendedName>
</protein>
<keyword evidence="2" id="KW-1185">Reference proteome</keyword>
<accession>A0A5C6A6N1</accession>
<gene>
    <name evidence="1" type="ORF">Pla52n_55560</name>
</gene>
<organism evidence="1 2">
    <name type="scientific">Stieleria varia</name>
    <dbReference type="NCBI Taxonomy" id="2528005"/>
    <lineage>
        <taxon>Bacteria</taxon>
        <taxon>Pseudomonadati</taxon>
        <taxon>Planctomycetota</taxon>
        <taxon>Planctomycetia</taxon>
        <taxon>Pirellulales</taxon>
        <taxon>Pirellulaceae</taxon>
        <taxon>Stieleria</taxon>
    </lineage>
</organism>
<name>A0A5C6A6N1_9BACT</name>
<sequence>MSDLNATPALALAVAIVLLTVVGCGGVVGPTEGLVRFADGTPVTSGSIEFRSLSDKQRYASRIAIDGSFHPANQDEEIGLPAGSYEIVVVQIVMTEDLAKEAHSHGNTVPRRYADYYTSGLEIEIPQDQTKPIEIVIAQDSDGQ</sequence>
<evidence type="ECO:0008006" key="3">
    <source>
        <dbReference type="Google" id="ProtNLM"/>
    </source>
</evidence>
<reference evidence="1 2" key="1">
    <citation type="submission" date="2019-02" db="EMBL/GenBank/DDBJ databases">
        <title>Deep-cultivation of Planctomycetes and their phenomic and genomic characterization uncovers novel biology.</title>
        <authorList>
            <person name="Wiegand S."/>
            <person name="Jogler M."/>
            <person name="Boedeker C."/>
            <person name="Pinto D."/>
            <person name="Vollmers J."/>
            <person name="Rivas-Marin E."/>
            <person name="Kohn T."/>
            <person name="Peeters S.H."/>
            <person name="Heuer A."/>
            <person name="Rast P."/>
            <person name="Oberbeckmann S."/>
            <person name="Bunk B."/>
            <person name="Jeske O."/>
            <person name="Meyerdierks A."/>
            <person name="Storesund J.E."/>
            <person name="Kallscheuer N."/>
            <person name="Luecker S."/>
            <person name="Lage O.M."/>
            <person name="Pohl T."/>
            <person name="Merkel B.J."/>
            <person name="Hornburger P."/>
            <person name="Mueller R.-W."/>
            <person name="Bruemmer F."/>
            <person name="Labrenz M."/>
            <person name="Spormann A.M."/>
            <person name="Op Den Camp H."/>
            <person name="Overmann J."/>
            <person name="Amann R."/>
            <person name="Jetten M.S.M."/>
            <person name="Mascher T."/>
            <person name="Medema M.H."/>
            <person name="Devos D.P."/>
            <person name="Kaster A.-K."/>
            <person name="Ovreas L."/>
            <person name="Rohde M."/>
            <person name="Galperin M.Y."/>
            <person name="Jogler C."/>
        </authorList>
    </citation>
    <scope>NUCLEOTIDE SEQUENCE [LARGE SCALE GENOMIC DNA]</scope>
    <source>
        <strain evidence="1 2">Pla52n</strain>
    </source>
</reference>
<dbReference type="RefSeq" id="WP_231742423.1">
    <property type="nucleotide sequence ID" value="NZ_CP151726.1"/>
</dbReference>
<evidence type="ECO:0000313" key="1">
    <source>
        <dbReference type="EMBL" id="TWT94731.1"/>
    </source>
</evidence>
<dbReference type="Proteomes" id="UP000320176">
    <property type="component" value="Unassembled WGS sequence"/>
</dbReference>
<dbReference type="EMBL" id="SJPN01000007">
    <property type="protein sequence ID" value="TWT94731.1"/>
    <property type="molecule type" value="Genomic_DNA"/>
</dbReference>
<dbReference type="AlphaFoldDB" id="A0A5C6A6N1"/>